<dbReference type="Gene3D" id="3.40.50.150">
    <property type="entry name" value="Vaccinia Virus protein VP39"/>
    <property type="match status" value="1"/>
</dbReference>
<keyword evidence="1" id="KW-0808">Transferase</keyword>
<dbReference type="RefSeq" id="WP_133429392.1">
    <property type="nucleotide sequence ID" value="NZ_BMCC01000001.1"/>
</dbReference>
<accession>A0A4R6BNM2</accession>
<keyword evidence="2" id="KW-1185">Reference proteome</keyword>
<dbReference type="SUPFAM" id="SSF53335">
    <property type="entry name" value="S-adenosyl-L-methionine-dependent methyltransferases"/>
    <property type="match status" value="1"/>
</dbReference>
<dbReference type="AlphaFoldDB" id="A0A4R6BNM2"/>
<dbReference type="Pfam" id="PF07021">
    <property type="entry name" value="MetW"/>
    <property type="match status" value="1"/>
</dbReference>
<dbReference type="GO" id="GO:0008168">
    <property type="term" value="F:methyltransferase activity"/>
    <property type="evidence" value="ECO:0007669"/>
    <property type="project" value="UniProtKB-KW"/>
</dbReference>
<dbReference type="InterPro" id="IPR029063">
    <property type="entry name" value="SAM-dependent_MTases_sf"/>
</dbReference>
<dbReference type="OrthoDB" id="2418517at2"/>
<dbReference type="InterPro" id="IPR010743">
    <property type="entry name" value="Methionine_synth_MetW"/>
</dbReference>
<keyword evidence="1" id="KW-0489">Methyltransferase</keyword>
<dbReference type="EMBL" id="SCWE01000001">
    <property type="protein sequence ID" value="TDM03297.1"/>
    <property type="molecule type" value="Genomic_DNA"/>
</dbReference>
<proteinExistence type="predicted"/>
<protein>
    <submittedName>
        <fullName evidence="1">Methyltransferase domain-containing protein</fullName>
    </submittedName>
</protein>
<name>A0A4R6BNM2_9STAP</name>
<gene>
    <name evidence="1" type="ORF">ERX37_04210</name>
</gene>
<reference evidence="1 2" key="1">
    <citation type="submission" date="2019-01" db="EMBL/GenBank/DDBJ databases">
        <title>Draft genome sequences of the type strains of six Macrococcus species.</title>
        <authorList>
            <person name="Mazhar S."/>
            <person name="Altermann E."/>
            <person name="Hill C."/>
            <person name="Mcauliffe O."/>
        </authorList>
    </citation>
    <scope>NUCLEOTIDE SEQUENCE [LARGE SCALE GENOMIC DNA]</scope>
    <source>
        <strain evidence="1 2">CCM4809</strain>
    </source>
</reference>
<organism evidence="1 2">
    <name type="scientific">Macrococcus hajekii</name>
    <dbReference type="NCBI Taxonomy" id="198482"/>
    <lineage>
        <taxon>Bacteria</taxon>
        <taxon>Bacillati</taxon>
        <taxon>Bacillota</taxon>
        <taxon>Bacilli</taxon>
        <taxon>Bacillales</taxon>
        <taxon>Staphylococcaceae</taxon>
        <taxon>Macrococcus</taxon>
    </lineage>
</organism>
<evidence type="ECO:0000313" key="1">
    <source>
        <dbReference type="EMBL" id="TDM03297.1"/>
    </source>
</evidence>
<comment type="caution">
    <text evidence="1">The sequence shown here is derived from an EMBL/GenBank/DDBJ whole genome shotgun (WGS) entry which is preliminary data.</text>
</comment>
<dbReference type="Proteomes" id="UP000295328">
    <property type="component" value="Unassembled WGS sequence"/>
</dbReference>
<sequence length="178" mass="21279">MDIRQERKLRKKWAKRSAFFEQPAERVYRVGVVTSIYFRPFSRFVQTLPVQKKVLSIGCFNGTLLSDIDRRQPIKGFYIDQAPKDMQQAIHLYPHFSYKQLKRTVIPYKDQKFDCAYVSIPLHLFYEPETLITELMRTSRSFVVFDLRKYDWTSVLMAYGLLPEVVSERTIKYYKINL</sequence>
<dbReference type="GO" id="GO:0032259">
    <property type="term" value="P:methylation"/>
    <property type="evidence" value="ECO:0007669"/>
    <property type="project" value="UniProtKB-KW"/>
</dbReference>
<evidence type="ECO:0000313" key="2">
    <source>
        <dbReference type="Proteomes" id="UP000295328"/>
    </source>
</evidence>